<keyword evidence="1" id="KW-1133">Transmembrane helix</keyword>
<dbReference type="GeneID" id="38667566"/>
<dbReference type="EMBL" id="BMQS01000012">
    <property type="protein sequence ID" value="GGT97848.1"/>
    <property type="molecule type" value="Genomic_DNA"/>
</dbReference>
<dbReference type="Proteomes" id="UP000616143">
    <property type="component" value="Unassembled WGS sequence"/>
</dbReference>
<accession>A0A348B6B6</accession>
<evidence type="ECO:0000313" key="2">
    <source>
        <dbReference type="EMBL" id="BBD73718.1"/>
    </source>
</evidence>
<dbReference type="RefSeq" id="WP_126450993.1">
    <property type="nucleotide sequence ID" value="NZ_AP018553.1"/>
</dbReference>
<gene>
    <name evidence="3" type="ORF">GCM10007116_14240</name>
    <name evidence="2" type="ORF">HS1genome_2107</name>
</gene>
<feature type="transmembrane region" description="Helical" evidence="1">
    <location>
        <begin position="88"/>
        <end position="106"/>
    </location>
</feature>
<feature type="transmembrane region" description="Helical" evidence="1">
    <location>
        <begin position="118"/>
        <end position="137"/>
    </location>
</feature>
<reference evidence="3" key="1">
    <citation type="journal article" date="2014" name="Int. J. Syst. Evol. Microbiol.">
        <title>Complete genome sequence of Corynebacterium casei LMG S-19264T (=DSM 44701T), isolated from a smear-ripened cheese.</title>
        <authorList>
            <consortium name="US DOE Joint Genome Institute (JGI-PGF)"/>
            <person name="Walter F."/>
            <person name="Albersmeier A."/>
            <person name="Kalinowski J."/>
            <person name="Ruckert C."/>
        </authorList>
    </citation>
    <scope>NUCLEOTIDE SEQUENCE</scope>
    <source>
        <strain evidence="3">JCM 31740</strain>
    </source>
</reference>
<dbReference type="KEGG" id="sacd:HS1genome_2107"/>
<evidence type="ECO:0000313" key="3">
    <source>
        <dbReference type="EMBL" id="GGT97848.1"/>
    </source>
</evidence>
<keyword evidence="4" id="KW-1185">Reference proteome</keyword>
<dbReference type="Proteomes" id="UP000276741">
    <property type="component" value="Chromosome"/>
</dbReference>
<feature type="transmembrane region" description="Helical" evidence="1">
    <location>
        <begin position="12"/>
        <end position="37"/>
    </location>
</feature>
<reference evidence="3" key="4">
    <citation type="submission" date="2020-09" db="EMBL/GenBank/DDBJ databases">
        <authorList>
            <person name="Sun Q."/>
            <person name="Ohkuma M."/>
        </authorList>
    </citation>
    <scope>NUCLEOTIDE SEQUENCE</scope>
    <source>
        <strain evidence="3">JCM 31740</strain>
    </source>
</reference>
<keyword evidence="1" id="KW-0472">Membrane</keyword>
<reference evidence="2" key="3">
    <citation type="journal article" date="2019" name="BMC Res. Notes">
        <title>Complete genome sequence of the Sulfodiicoccus acidiphilus strain HS-1T, the first crenarchaeon that lacks polB3, isolated from an acidic hot spring in Ohwaku-dani, Hakone, Japan.</title>
        <authorList>
            <person name="Sakai H.D."/>
            <person name="Kurosawa N."/>
        </authorList>
    </citation>
    <scope>NUCLEOTIDE SEQUENCE</scope>
    <source>
        <strain evidence="2">HS-1</strain>
    </source>
</reference>
<sequence>MGSLSYKYSWNFLPALGFSLFISVIITVTDLVAKLFYPPHVDWGIVYSPFFAAASGQWAPLVICLIVYGGFISYNLPRSRRIREENEVGDVAVYTAVSLLFLSGLIDLSYTYPLNTRVGIFLVVNVLSALVGTLLAVKFRPWNRGQRF</sequence>
<keyword evidence="1" id="KW-0812">Transmembrane</keyword>
<name>A0A348B6B6_9CREN</name>
<feature type="transmembrane region" description="Helical" evidence="1">
    <location>
        <begin position="57"/>
        <end position="76"/>
    </location>
</feature>
<proteinExistence type="predicted"/>
<organism evidence="2 4">
    <name type="scientific">Sulfodiicoccus acidiphilus</name>
    <dbReference type="NCBI Taxonomy" id="1670455"/>
    <lineage>
        <taxon>Archaea</taxon>
        <taxon>Thermoproteota</taxon>
        <taxon>Thermoprotei</taxon>
        <taxon>Sulfolobales</taxon>
        <taxon>Sulfolobaceae</taxon>
        <taxon>Sulfodiicoccus</taxon>
    </lineage>
</organism>
<evidence type="ECO:0000256" key="1">
    <source>
        <dbReference type="SAM" id="Phobius"/>
    </source>
</evidence>
<protein>
    <submittedName>
        <fullName evidence="2">Uncharacterized protein</fullName>
    </submittedName>
</protein>
<dbReference type="EMBL" id="AP018553">
    <property type="protein sequence ID" value="BBD73718.1"/>
    <property type="molecule type" value="Genomic_DNA"/>
</dbReference>
<reference evidence="4" key="2">
    <citation type="submission" date="2018-04" db="EMBL/GenBank/DDBJ databases">
        <title>Complete genome sequence of Sulfodiicoccus acidiphilus strain HS-1.</title>
        <authorList>
            <person name="Sakai H.D."/>
            <person name="Kurosawa N."/>
        </authorList>
    </citation>
    <scope>NUCLEOTIDE SEQUENCE [LARGE SCALE GENOMIC DNA]</scope>
    <source>
        <strain evidence="4">HS-1</strain>
    </source>
</reference>
<dbReference type="OrthoDB" id="26973at2157"/>
<dbReference type="AlphaFoldDB" id="A0A348B6B6"/>
<evidence type="ECO:0000313" key="4">
    <source>
        <dbReference type="Proteomes" id="UP000276741"/>
    </source>
</evidence>